<dbReference type="GO" id="GO:0007017">
    <property type="term" value="P:microtubule-based process"/>
    <property type="evidence" value="ECO:0007669"/>
    <property type="project" value="InterPro"/>
</dbReference>
<dbReference type="InterPro" id="IPR001372">
    <property type="entry name" value="Dynein_light_chain_typ-1/2"/>
</dbReference>
<organism evidence="13">
    <name type="scientific">Echinostoma caproni</name>
    <dbReference type="NCBI Taxonomy" id="27848"/>
    <lineage>
        <taxon>Eukaryota</taxon>
        <taxon>Metazoa</taxon>
        <taxon>Spiralia</taxon>
        <taxon>Lophotrochozoa</taxon>
        <taxon>Platyhelminthes</taxon>
        <taxon>Trematoda</taxon>
        <taxon>Digenea</taxon>
        <taxon>Plagiorchiida</taxon>
        <taxon>Echinostomata</taxon>
        <taxon>Echinostomatoidea</taxon>
        <taxon>Echinostomatidae</taxon>
        <taxon>Echinostoma</taxon>
    </lineage>
</organism>
<reference evidence="13" key="1">
    <citation type="submission" date="2016-06" db="UniProtKB">
        <authorList>
            <consortium name="WormBaseParasite"/>
        </authorList>
    </citation>
    <scope>IDENTIFICATION</scope>
</reference>
<dbReference type="GO" id="GO:0005868">
    <property type="term" value="C:cytoplasmic dynein complex"/>
    <property type="evidence" value="ECO:0007669"/>
    <property type="project" value="TreeGrafter"/>
</dbReference>
<evidence type="ECO:0000256" key="5">
    <source>
        <dbReference type="ARBA" id="ARBA00022701"/>
    </source>
</evidence>
<evidence type="ECO:0000256" key="2">
    <source>
        <dbReference type="ARBA" id="ARBA00004245"/>
    </source>
</evidence>
<keyword evidence="5 10" id="KW-0493">Microtubule</keyword>
<keyword evidence="6" id="KW-0509">mRNA transport</keyword>
<proteinExistence type="inferred from homology"/>
<keyword evidence="8 10" id="KW-0206">Cytoskeleton</keyword>
<keyword evidence="12" id="KW-1185">Reference proteome</keyword>
<evidence type="ECO:0000256" key="4">
    <source>
        <dbReference type="ARBA" id="ARBA00022490"/>
    </source>
</evidence>
<dbReference type="PANTHER" id="PTHR11886:SF35">
    <property type="entry name" value="DYNEIN LIGHT CHAIN"/>
    <property type="match status" value="1"/>
</dbReference>
<reference evidence="11 12" key="2">
    <citation type="submission" date="2018-11" db="EMBL/GenBank/DDBJ databases">
        <authorList>
            <consortium name="Pathogen Informatics"/>
        </authorList>
    </citation>
    <scope>NUCLEOTIDE SEQUENCE [LARGE SCALE GENOMIC DNA]</scope>
    <source>
        <strain evidence="11 12">Egypt</strain>
    </source>
</reference>
<dbReference type="SMART" id="SM01375">
    <property type="entry name" value="Dynein_light"/>
    <property type="match status" value="1"/>
</dbReference>
<evidence type="ECO:0000313" key="11">
    <source>
        <dbReference type="EMBL" id="VDP81845.1"/>
    </source>
</evidence>
<dbReference type="Gene3D" id="3.30.740.10">
    <property type="entry name" value="Protein Inhibitor Of Neuronal Nitric Oxide Synthase"/>
    <property type="match status" value="1"/>
</dbReference>
<dbReference type="GO" id="GO:0015031">
    <property type="term" value="P:protein transport"/>
    <property type="evidence" value="ECO:0007669"/>
    <property type="project" value="UniProtKB-KW"/>
</dbReference>
<evidence type="ECO:0000256" key="1">
    <source>
        <dbReference type="ARBA" id="ARBA00004123"/>
    </source>
</evidence>
<dbReference type="Proteomes" id="UP000272942">
    <property type="component" value="Unassembled WGS sequence"/>
</dbReference>
<dbReference type="EMBL" id="UZAN01044985">
    <property type="protein sequence ID" value="VDP81845.1"/>
    <property type="molecule type" value="Genomic_DNA"/>
</dbReference>
<dbReference type="GO" id="GO:0051028">
    <property type="term" value="P:mRNA transport"/>
    <property type="evidence" value="ECO:0007669"/>
    <property type="project" value="UniProtKB-KW"/>
</dbReference>
<protein>
    <recommendedName>
        <fullName evidence="10">Dynein light chain</fullName>
    </recommendedName>
</protein>
<evidence type="ECO:0000256" key="8">
    <source>
        <dbReference type="ARBA" id="ARBA00023212"/>
    </source>
</evidence>
<keyword evidence="10" id="KW-0505">Motor protein</keyword>
<dbReference type="WBParaSite" id="ECPE_0000774401-mRNA-1">
    <property type="protein sequence ID" value="ECPE_0000774401-mRNA-1"/>
    <property type="gene ID" value="ECPE_0000774401"/>
</dbReference>
<dbReference type="GO" id="GO:0005874">
    <property type="term" value="C:microtubule"/>
    <property type="evidence" value="ECO:0007669"/>
    <property type="project" value="UniProtKB-KW"/>
</dbReference>
<dbReference type="AlphaFoldDB" id="A0A183AL90"/>
<dbReference type="PANTHER" id="PTHR11886">
    <property type="entry name" value="DYNEIN LIGHT CHAIN"/>
    <property type="match status" value="1"/>
</dbReference>
<dbReference type="OrthoDB" id="10033309at2759"/>
<keyword evidence="3" id="KW-0813">Transport</keyword>
<dbReference type="SUPFAM" id="SSF54648">
    <property type="entry name" value="DLC"/>
    <property type="match status" value="1"/>
</dbReference>
<keyword evidence="4 10" id="KW-0963">Cytoplasm</keyword>
<gene>
    <name evidence="11" type="ORF">ECPE_LOCUS7725</name>
</gene>
<keyword evidence="10" id="KW-0243">Dynein</keyword>
<name>A0A183AL90_9TREM</name>
<dbReference type="FunFam" id="3.30.740.10:FF:000005">
    <property type="entry name" value="Dynein light chain"/>
    <property type="match status" value="1"/>
</dbReference>
<dbReference type="GO" id="GO:0005634">
    <property type="term" value="C:nucleus"/>
    <property type="evidence" value="ECO:0007669"/>
    <property type="project" value="UniProtKB-SubCell"/>
</dbReference>
<comment type="subcellular location">
    <subcellularLocation>
        <location evidence="2 10">Cytoplasm</location>
        <location evidence="2 10">Cytoskeleton</location>
    </subcellularLocation>
    <subcellularLocation>
        <location evidence="1">Nucleus</location>
    </subcellularLocation>
</comment>
<keyword evidence="7" id="KW-0653">Protein transport</keyword>
<dbReference type="Pfam" id="PF01221">
    <property type="entry name" value="Dynein_light"/>
    <property type="match status" value="1"/>
</dbReference>
<evidence type="ECO:0000256" key="7">
    <source>
        <dbReference type="ARBA" id="ARBA00022927"/>
    </source>
</evidence>
<dbReference type="GO" id="GO:0045505">
    <property type="term" value="F:dynein intermediate chain binding"/>
    <property type="evidence" value="ECO:0007669"/>
    <property type="project" value="TreeGrafter"/>
</dbReference>
<evidence type="ECO:0000256" key="3">
    <source>
        <dbReference type="ARBA" id="ARBA00022448"/>
    </source>
</evidence>
<dbReference type="CDD" id="cd21452">
    <property type="entry name" value="DLC-like_DYNLL1_DYNLL2"/>
    <property type="match status" value="1"/>
</dbReference>
<evidence type="ECO:0000256" key="10">
    <source>
        <dbReference type="RuleBase" id="RU365010"/>
    </source>
</evidence>
<accession>A0A183AL90</accession>
<evidence type="ECO:0000256" key="6">
    <source>
        <dbReference type="ARBA" id="ARBA00022816"/>
    </source>
</evidence>
<evidence type="ECO:0000313" key="12">
    <source>
        <dbReference type="Proteomes" id="UP000272942"/>
    </source>
</evidence>
<evidence type="ECO:0000256" key="9">
    <source>
        <dbReference type="ARBA" id="ARBA00023242"/>
    </source>
</evidence>
<dbReference type="InterPro" id="IPR037177">
    <property type="entry name" value="DLC_sf"/>
</dbReference>
<evidence type="ECO:0000313" key="13">
    <source>
        <dbReference type="WBParaSite" id="ECPE_0000774401-mRNA-1"/>
    </source>
</evidence>
<keyword evidence="9" id="KW-0539">Nucleus</keyword>
<sequence length="90" mass="10606">MAARQRAVVQHKDMTTDLQEDAVQTATEALERYQVEKDIASYIKREFDRKHEPFWHCVVGKAFGSCVMYEQQSFIYFYLEGRAIMLYKCG</sequence>
<comment type="similarity">
    <text evidence="10">Belongs to the dynein light chain family.</text>
</comment>